<feature type="domain" description="Gamma tubulin complex component protein N-terminal" evidence="8">
    <location>
        <begin position="291"/>
        <end position="684"/>
    </location>
</feature>
<proteinExistence type="inferred from homology"/>
<dbReference type="Pfam" id="PF17681">
    <property type="entry name" value="GCP_N_terminal"/>
    <property type="match status" value="1"/>
</dbReference>
<protein>
    <recommendedName>
        <fullName evidence="5">Spindle pole body component</fullName>
    </recommendedName>
</protein>
<comment type="caution">
    <text evidence="9">The sequence shown here is derived from an EMBL/GenBank/DDBJ whole genome shotgun (WGS) entry which is preliminary data.</text>
</comment>
<reference evidence="9 10" key="1">
    <citation type="submission" date="2018-11" db="EMBL/GenBank/DDBJ databases">
        <title>Genome assembly of Steccherinum ochraceum LE-BIN_3174, the white-rot fungus of the Steccherinaceae family (The Residual Polyporoid clade, Polyporales, Basidiomycota).</title>
        <authorList>
            <person name="Fedorova T.V."/>
            <person name="Glazunova O.A."/>
            <person name="Landesman E.O."/>
            <person name="Moiseenko K.V."/>
            <person name="Psurtseva N.V."/>
            <person name="Savinova O.S."/>
            <person name="Shakhova N.V."/>
            <person name="Tyazhelova T.V."/>
            <person name="Vasina D.V."/>
        </authorList>
    </citation>
    <scope>NUCLEOTIDE SEQUENCE [LARGE SCALE GENOMIC DNA]</scope>
    <source>
        <strain evidence="9 10">LE-BIN_3174</strain>
    </source>
</reference>
<evidence type="ECO:0000256" key="1">
    <source>
        <dbReference type="ARBA" id="ARBA00010337"/>
    </source>
</evidence>
<dbReference type="InterPro" id="IPR059169">
    <property type="entry name" value="GCP5_N_ext"/>
</dbReference>
<dbReference type="PANTHER" id="PTHR19302">
    <property type="entry name" value="GAMMA TUBULIN COMPLEX PROTEIN"/>
    <property type="match status" value="1"/>
</dbReference>
<dbReference type="Gene3D" id="1.20.120.1900">
    <property type="entry name" value="Gamma-tubulin complex, C-terminal domain"/>
    <property type="match status" value="1"/>
</dbReference>
<dbReference type="GO" id="GO:0043015">
    <property type="term" value="F:gamma-tubulin binding"/>
    <property type="evidence" value="ECO:0007669"/>
    <property type="project" value="InterPro"/>
</dbReference>
<dbReference type="InterPro" id="IPR040457">
    <property type="entry name" value="GCP_C"/>
</dbReference>
<name>A0A4R0RKR8_9APHY</name>
<evidence type="ECO:0000256" key="2">
    <source>
        <dbReference type="ARBA" id="ARBA00022490"/>
    </source>
</evidence>
<dbReference type="GO" id="GO:0000922">
    <property type="term" value="C:spindle pole"/>
    <property type="evidence" value="ECO:0007669"/>
    <property type="project" value="InterPro"/>
</dbReference>
<organism evidence="9 10">
    <name type="scientific">Steccherinum ochraceum</name>
    <dbReference type="NCBI Taxonomy" id="92696"/>
    <lineage>
        <taxon>Eukaryota</taxon>
        <taxon>Fungi</taxon>
        <taxon>Dikarya</taxon>
        <taxon>Basidiomycota</taxon>
        <taxon>Agaricomycotina</taxon>
        <taxon>Agaricomycetes</taxon>
        <taxon>Polyporales</taxon>
        <taxon>Steccherinaceae</taxon>
        <taxon>Steccherinum</taxon>
    </lineage>
</organism>
<dbReference type="GO" id="GO:0031122">
    <property type="term" value="P:cytoplasmic microtubule organization"/>
    <property type="evidence" value="ECO:0007669"/>
    <property type="project" value="TreeGrafter"/>
</dbReference>
<dbReference type="GO" id="GO:0005816">
    <property type="term" value="C:spindle pole body"/>
    <property type="evidence" value="ECO:0007669"/>
    <property type="project" value="UniProtKB-ARBA"/>
</dbReference>
<gene>
    <name evidence="9" type="ORF">EIP91_012308</name>
</gene>
<dbReference type="PANTHER" id="PTHR19302:SF33">
    <property type="entry name" value="GAMMA-TUBULIN COMPLEX COMPONENT 5"/>
    <property type="match status" value="1"/>
</dbReference>
<sequence>MLVQIFASSQQEEENFRLSVEYVSKNLDPTVRPAVSSDIEAIEKQIKGHVQKSRILSEDTHAEAMDTAFKRLTSRMSETGNELDSSINASRLPSHMQLLLLLSAPPNKPTFEYAEDYMKRVRDPPKLTPELTWKDILDEEPFEGQHWQGAYGLPPGSTVEDWDAESERSTPSLSALDDLDDLDDTLSSLGSADRDRLESPPSSPPAPLEQNVVEPALVLEQTYEHRDIVEALQARQYWRDDWRMDVSVDRPLNVEDASTFGPAFKRALASSGGPSIVSAVQERYIHEHDAVREVLMGLQGRRNLMLSWTNVGEEPLTYMPAPDAPGVLHLTRSALTSVLLSFARTATVVEHLRKFVSAIYDTSLRRRNQPTSSVRTVRNQYRNTRTLEAFAEAVDSELRRFNSWCASREEQMCKAQVGIGPPLIVSFLNLEVSIRNEFSDTFIVIQELLLQLTQRATRSPDIVQEFWTLPDLPQRMAPSHLTALLLDSLLLKVIEHASMRDDVTARNLLAVFSDTAEPLWRMIGKWVGDGMPVHDLSSPSDTYTQTVDDEFFIEDNELPLLDPDFWSDGFVLRDGQDDGGGASSAVPLFLCHAAEHVLSAGKAVGLLRALGLATVFERSGGNVLTSSWPPFRSLLSRHLSGDSKDGLPTPAISMSTDDFSRLVYDELVAPCKEAHERLTRVLVDDCDLWHHLLAMEDLLLMRRGDAMSNLIDVLFARMDSPQSWTDFHFLNSAFRDVVELGRTPWVDPSLVRISYRGKDKNIVRTVRAIEGLLIEYAVPFPLTYIFGTRTMQIYSSIFVFILQIRRAKHALERVLVRGAVGSMSHVGNDLKVFYAMRSKLSWFINALLNFVSTNVLHSQITSFHKALKNAKSLDEMISLHSEHLGKIEGRCLLQTNTSALHRAVTSILDMCLHFSDCFVAFAGDTTHDISKQSLVHTKRHRSKRQKRQRRNVIGFSQSLLDSDPTSSSSDSDLNEESTEVPETSFSLNATATIDFAEESFHVRLDKMSGELDALVRFIRRGVESLAGGTGEAAPAFGIFAFALEDWDR</sequence>
<evidence type="ECO:0000313" key="9">
    <source>
        <dbReference type="EMBL" id="TCD67503.1"/>
    </source>
</evidence>
<dbReference type="GO" id="GO:0007020">
    <property type="term" value="P:microtubule nucleation"/>
    <property type="evidence" value="ECO:0007669"/>
    <property type="project" value="InterPro"/>
</dbReference>
<keyword evidence="2 5" id="KW-0963">Cytoplasm</keyword>
<dbReference type="GO" id="GO:0051011">
    <property type="term" value="F:microtubule minus-end binding"/>
    <property type="evidence" value="ECO:0007669"/>
    <property type="project" value="TreeGrafter"/>
</dbReference>
<evidence type="ECO:0000256" key="3">
    <source>
        <dbReference type="ARBA" id="ARBA00022701"/>
    </source>
</evidence>
<comment type="similarity">
    <text evidence="1 5">Belongs to the TUBGCP family.</text>
</comment>
<dbReference type="InterPro" id="IPR041470">
    <property type="entry name" value="GCP_N"/>
</dbReference>
<dbReference type="GO" id="GO:0051321">
    <property type="term" value="P:meiotic cell cycle"/>
    <property type="evidence" value="ECO:0007669"/>
    <property type="project" value="TreeGrafter"/>
</dbReference>
<dbReference type="STRING" id="92696.A0A4R0RKR8"/>
<dbReference type="GO" id="GO:0000930">
    <property type="term" value="C:gamma-tubulin complex"/>
    <property type="evidence" value="ECO:0007669"/>
    <property type="project" value="TreeGrafter"/>
</dbReference>
<dbReference type="GO" id="GO:0005874">
    <property type="term" value="C:microtubule"/>
    <property type="evidence" value="ECO:0007669"/>
    <property type="project" value="UniProtKB-KW"/>
</dbReference>
<dbReference type="EMBL" id="RWJN01000095">
    <property type="protein sequence ID" value="TCD67503.1"/>
    <property type="molecule type" value="Genomic_DNA"/>
</dbReference>
<dbReference type="Proteomes" id="UP000292702">
    <property type="component" value="Unassembled WGS sequence"/>
</dbReference>
<keyword evidence="10" id="KW-1185">Reference proteome</keyword>
<feature type="region of interest" description="Disordered" evidence="6">
    <location>
        <begin position="958"/>
        <end position="983"/>
    </location>
</feature>
<accession>A0A4R0RKR8</accession>
<dbReference type="GO" id="GO:0000278">
    <property type="term" value="P:mitotic cell cycle"/>
    <property type="evidence" value="ECO:0007669"/>
    <property type="project" value="TreeGrafter"/>
</dbReference>
<dbReference type="InterPro" id="IPR007259">
    <property type="entry name" value="GCP"/>
</dbReference>
<dbReference type="CDD" id="cd22572">
    <property type="entry name" value="GCP5_NTD"/>
    <property type="match status" value="1"/>
</dbReference>
<evidence type="ECO:0000256" key="6">
    <source>
        <dbReference type="SAM" id="MobiDB-lite"/>
    </source>
</evidence>
<evidence type="ECO:0000259" key="7">
    <source>
        <dbReference type="Pfam" id="PF04130"/>
    </source>
</evidence>
<keyword evidence="4 5" id="KW-0206">Cytoskeleton</keyword>
<dbReference type="Pfam" id="PF04130">
    <property type="entry name" value="GCP_C_terminal"/>
    <property type="match status" value="1"/>
</dbReference>
<dbReference type="OrthoDB" id="66546at2759"/>
<evidence type="ECO:0000313" key="10">
    <source>
        <dbReference type="Proteomes" id="UP000292702"/>
    </source>
</evidence>
<dbReference type="AlphaFoldDB" id="A0A4R0RKR8"/>
<evidence type="ECO:0000259" key="8">
    <source>
        <dbReference type="Pfam" id="PF17681"/>
    </source>
</evidence>
<feature type="compositionally biased region" description="Low complexity" evidence="6">
    <location>
        <begin position="958"/>
        <end position="971"/>
    </location>
</feature>
<evidence type="ECO:0000256" key="4">
    <source>
        <dbReference type="ARBA" id="ARBA00023212"/>
    </source>
</evidence>
<feature type="domain" description="Gamma tubulin complex component C-terminal" evidence="7">
    <location>
        <begin position="688"/>
        <end position="959"/>
    </location>
</feature>
<evidence type="ECO:0000256" key="5">
    <source>
        <dbReference type="RuleBase" id="RU363050"/>
    </source>
</evidence>
<keyword evidence="3 5" id="KW-0493">Microtubule</keyword>
<dbReference type="InterPro" id="IPR042241">
    <property type="entry name" value="GCP_C_sf"/>
</dbReference>
<dbReference type="GO" id="GO:0051225">
    <property type="term" value="P:spindle assembly"/>
    <property type="evidence" value="ECO:0007669"/>
    <property type="project" value="TreeGrafter"/>
</dbReference>
<comment type="subcellular location">
    <subcellularLocation>
        <location evidence="5">Cytoplasm</location>
        <location evidence="5">Cytoskeleton</location>
        <location evidence="5">Microtubule organizing center</location>
    </subcellularLocation>
</comment>
<feature type="region of interest" description="Disordered" evidence="6">
    <location>
        <begin position="146"/>
        <end position="212"/>
    </location>
</feature>